<comment type="subcellular location">
    <subcellularLocation>
        <location evidence="1">Cell membrane</location>
        <topology evidence="1">Multi-pass membrane protein</topology>
    </subcellularLocation>
</comment>
<evidence type="ECO:0000256" key="6">
    <source>
        <dbReference type="SAM" id="Phobius"/>
    </source>
</evidence>
<dbReference type="PANTHER" id="PTHR30287">
    <property type="entry name" value="MEMBRANE COMPONENT OF PREDICTED ABC SUPERFAMILY METABOLITE UPTAKE TRANSPORTER"/>
    <property type="match status" value="1"/>
</dbReference>
<dbReference type="PANTHER" id="PTHR30287:SF1">
    <property type="entry name" value="INNER MEMBRANE PROTEIN"/>
    <property type="match status" value="1"/>
</dbReference>
<keyword evidence="3 6" id="KW-0812">Transmembrane</keyword>
<sequence length="805" mass="83549">MSGAKSWTALQALARVEWRQFVQHPRRTLLLMSLVAVPVAAMVGAAALLRIVEPSPEELRASIMGSAAMRVDLTDIAGAADRALALLPRSARTEAIANGIERVSVPGIRLGARLLALEPSALATRGLALGLVRVERGRPPANDREVALSPVLMEGLARSIGDSVTLGDGSARTISGVLFDPEALDDPLVVRSPIAVEDRVERQWLVGLAGDSVASAARALEAAGYAVHTRTESGRRGATVTAVIFLFGSVGFFEAALVIAAAFAVSLRRRQREIGLLGSLGATVSGITRAMLLSAVALGAVAATIGVGLGAAGAAAVLPFLDTLNRRWNGSFEFPLEYALPAAWLGVAAAAIAVLFPARFSARLPIREALGARRPVRAVSRRWLVAGLAIETMAVALLLVPRGHGVMSGLAVIGSAVLGVIGFGACSPWVLAALGRRAGPLPLAWRLALRDSGRFAARNGPVVTAVLAAMAMGVMVAVLVASLDGKITSFPAPYRDDQIVVEGAGAEDVARRVAQAQRAIAVAPVTAAYAQGVPLRVRFAGDSATMRRIDWVACGDEALLRAIDGDAGANAFRDGALIAIGLPKGAGELRVIAGPRRRRIAWPTTQRIAMTQNVVGPAFVVASSALESRGLTSGPPPRNALVPWVMRLDHAVTQQEIRAAQALAAATPGTNVDAVLLHRGPARSFFFTMLAACLLTALVVVLVATSLTAAESAGDEHVLHTVGAAPSLLREHAAARAGYLALLGCVLAIPAGMMPAIGLLASTNFAVQLVIPWRDVALCTGLLPMLAYAVTWWGGGGRRVVLAEA</sequence>
<feature type="transmembrane region" description="Helical" evidence="6">
    <location>
        <begin position="685"/>
        <end position="704"/>
    </location>
</feature>
<feature type="transmembrane region" description="Helical" evidence="6">
    <location>
        <begin position="338"/>
        <end position="362"/>
    </location>
</feature>
<keyword evidence="2" id="KW-1003">Cell membrane</keyword>
<evidence type="ECO:0000256" key="2">
    <source>
        <dbReference type="ARBA" id="ARBA00022475"/>
    </source>
</evidence>
<gene>
    <name evidence="8" type="ORF">HOP12_00820</name>
</gene>
<comment type="caution">
    <text evidence="8">The sequence shown here is derived from an EMBL/GenBank/DDBJ whole genome shotgun (WGS) entry which is preliminary data.</text>
</comment>
<feature type="transmembrane region" description="Helical" evidence="6">
    <location>
        <begin position="739"/>
        <end position="761"/>
    </location>
</feature>
<feature type="transmembrane region" description="Helical" evidence="6">
    <location>
        <begin position="292"/>
        <end position="318"/>
    </location>
</feature>
<feature type="transmembrane region" description="Helical" evidence="6">
    <location>
        <begin position="383"/>
        <end position="400"/>
    </location>
</feature>
<feature type="transmembrane region" description="Helical" evidence="6">
    <location>
        <begin position="455"/>
        <end position="481"/>
    </location>
</feature>
<evidence type="ECO:0000256" key="1">
    <source>
        <dbReference type="ARBA" id="ARBA00004651"/>
    </source>
</evidence>
<dbReference type="AlphaFoldDB" id="A0A849SGL0"/>
<evidence type="ECO:0000259" key="7">
    <source>
        <dbReference type="Pfam" id="PF02687"/>
    </source>
</evidence>
<evidence type="ECO:0000256" key="4">
    <source>
        <dbReference type="ARBA" id="ARBA00022989"/>
    </source>
</evidence>
<keyword evidence="4 6" id="KW-1133">Transmembrane helix</keyword>
<organism evidence="8 9">
    <name type="scientific">Eiseniibacteriota bacterium</name>
    <dbReference type="NCBI Taxonomy" id="2212470"/>
    <lineage>
        <taxon>Bacteria</taxon>
        <taxon>Candidatus Eiseniibacteriota</taxon>
    </lineage>
</organism>
<dbReference type="Pfam" id="PF02687">
    <property type="entry name" value="FtsX"/>
    <property type="match status" value="1"/>
</dbReference>
<name>A0A849SGL0_UNCEI</name>
<feature type="transmembrane region" description="Helical" evidence="6">
    <location>
        <begin position="29"/>
        <end position="52"/>
    </location>
</feature>
<evidence type="ECO:0000256" key="5">
    <source>
        <dbReference type="ARBA" id="ARBA00023136"/>
    </source>
</evidence>
<proteinExistence type="predicted"/>
<feature type="transmembrane region" description="Helical" evidence="6">
    <location>
        <begin position="242"/>
        <end position="265"/>
    </location>
</feature>
<dbReference type="EMBL" id="JABFRW010000008">
    <property type="protein sequence ID" value="NOT32693.1"/>
    <property type="molecule type" value="Genomic_DNA"/>
</dbReference>
<evidence type="ECO:0000256" key="3">
    <source>
        <dbReference type="ARBA" id="ARBA00022692"/>
    </source>
</evidence>
<accession>A0A849SGL0</accession>
<feature type="transmembrane region" description="Helical" evidence="6">
    <location>
        <begin position="406"/>
        <end position="434"/>
    </location>
</feature>
<evidence type="ECO:0000313" key="9">
    <source>
        <dbReference type="Proteomes" id="UP000580839"/>
    </source>
</evidence>
<dbReference type="Proteomes" id="UP000580839">
    <property type="component" value="Unassembled WGS sequence"/>
</dbReference>
<feature type="domain" description="ABC3 transporter permease C-terminal" evidence="7">
    <location>
        <begin position="247"/>
        <end position="358"/>
    </location>
</feature>
<protein>
    <submittedName>
        <fullName evidence="8">FtsX-like permease family protein</fullName>
    </submittedName>
</protein>
<feature type="transmembrane region" description="Helical" evidence="6">
    <location>
        <begin position="773"/>
        <end position="793"/>
    </location>
</feature>
<dbReference type="InterPro" id="IPR003838">
    <property type="entry name" value="ABC3_permease_C"/>
</dbReference>
<dbReference type="InterPro" id="IPR038766">
    <property type="entry name" value="Membrane_comp_ABC_pdt"/>
</dbReference>
<evidence type="ECO:0000313" key="8">
    <source>
        <dbReference type="EMBL" id="NOT32693.1"/>
    </source>
</evidence>
<dbReference type="GO" id="GO:0005886">
    <property type="term" value="C:plasma membrane"/>
    <property type="evidence" value="ECO:0007669"/>
    <property type="project" value="UniProtKB-SubCell"/>
</dbReference>
<reference evidence="8 9" key="1">
    <citation type="submission" date="2020-04" db="EMBL/GenBank/DDBJ databases">
        <title>Metagenomic profiling of ammonia- and methane-oxidizing microorganisms in a Dutch drinking water treatment plant.</title>
        <authorList>
            <person name="Poghosyan L."/>
            <person name="Leucker S."/>
        </authorList>
    </citation>
    <scope>NUCLEOTIDE SEQUENCE [LARGE SCALE GENOMIC DNA]</scope>
    <source>
        <strain evidence="8">S-RSF-IL-03</strain>
    </source>
</reference>
<keyword evidence="5 6" id="KW-0472">Membrane</keyword>